<dbReference type="InterPro" id="IPR005135">
    <property type="entry name" value="Endo/exonuclease/phosphatase"/>
</dbReference>
<keyword evidence="4" id="KW-0548">Nucleotidyltransferase</keyword>
<sequence>MARPINNKAVILGDFNAIHYSWQAAETRDRGNDIAKWAENEGLTLLNPLNEPTNPHSNTIDLAWSNILGASATIEGHLATSSDHYTIAVTLPRVVGMVRDNVWLLPDKGDIQEELDTAAAALQDLISGAVNNVGRTPRKNLPHTKWWNKRCDKQYKLHRELRREQLLGFSKEVQLAQVAFRREEPKDIWPIMRWTQPKNQAQALPIEYEGKAHVSLLEKTEALRSAILDRFTAEDDIPDPWVPIDSAPIIKLPMELILEEMTWAVTSTGNTSPGSNNVTVNVLKAIWPYIKEYVLWLYQRCLALGHHPLAFKLAEVQPIALLSCLSKGLERLIAKRMAYAAVNQGVLHPNQFGALPKRLATDLTAILTHIIEDALNRGLVVTAITANIKGAFNATLQNRIALALRRQGWPEPIIRWTHSFMTDRLARIRLQDFTTDYRPLNCGLPQGSPASPILYMLYIAWIYSIGNTGFTHPAVKTKIAPATRLGYADNTTMIRIGKTLTETAQLATNDLAEIIQEGKKRGILFGPEKTEVMHFTRKHHKESPTITHKGRVVKAEGEIRWLGVWFDRKLTFRNHVMKWSAKARTVSSLL</sequence>
<dbReference type="Gene3D" id="3.60.10.10">
    <property type="entry name" value="Endonuclease/exonuclease/phosphatase"/>
    <property type="match status" value="1"/>
</dbReference>
<organism evidence="4 5">
    <name type="scientific">Gibberella subglutinans</name>
    <name type="common">Fusarium subglutinans</name>
    <dbReference type="NCBI Taxonomy" id="42677"/>
    <lineage>
        <taxon>Eukaryota</taxon>
        <taxon>Fungi</taxon>
        <taxon>Dikarya</taxon>
        <taxon>Ascomycota</taxon>
        <taxon>Pezizomycotina</taxon>
        <taxon>Sordariomycetes</taxon>
        <taxon>Hypocreomycetidae</taxon>
        <taxon>Hypocreales</taxon>
        <taxon>Nectriaceae</taxon>
        <taxon>Fusarium</taxon>
        <taxon>Fusarium fujikuroi species complex</taxon>
    </lineage>
</organism>
<dbReference type="GO" id="GO:0004519">
    <property type="term" value="F:endonuclease activity"/>
    <property type="evidence" value="ECO:0007669"/>
    <property type="project" value="UniProtKB-KW"/>
</dbReference>
<dbReference type="InterPro" id="IPR043502">
    <property type="entry name" value="DNA/RNA_pol_sf"/>
</dbReference>
<accession>A0A8H5Q0R3</accession>
<dbReference type="OrthoDB" id="4842715at2759"/>
<dbReference type="InterPro" id="IPR036691">
    <property type="entry name" value="Endo/exonu/phosph_ase_sf"/>
</dbReference>
<evidence type="ECO:0000256" key="2">
    <source>
        <dbReference type="ARBA" id="ARBA00023128"/>
    </source>
</evidence>
<dbReference type="AlphaFoldDB" id="A0A8H5Q0R3"/>
<dbReference type="GeneID" id="59318721"/>
<reference evidence="4 5" key="1">
    <citation type="submission" date="2020-05" db="EMBL/GenBank/DDBJ databases">
        <title>Identification and distribution of gene clusters putatively required for synthesis of sphingolipid metabolism inhibitors in phylogenetically diverse species of the filamentous fungus Fusarium.</title>
        <authorList>
            <person name="Kim H.-S."/>
            <person name="Busman M."/>
            <person name="Brown D.W."/>
            <person name="Divon H."/>
            <person name="Uhlig S."/>
            <person name="Proctor R.H."/>
        </authorList>
    </citation>
    <scope>NUCLEOTIDE SEQUENCE [LARGE SCALE GENOMIC DNA]</scope>
    <source>
        <strain evidence="4 5">NRRL 66333</strain>
    </source>
</reference>
<keyword evidence="4" id="KW-0808">Transferase</keyword>
<dbReference type="PANTHER" id="PTHR33481:SF1">
    <property type="entry name" value="ENDONUCLEASE_EXONUCLEASE_PHOSPHATASE DOMAIN-CONTAINING PROTEIN-RELATED"/>
    <property type="match status" value="1"/>
</dbReference>
<keyword evidence="4" id="KW-0695">RNA-directed DNA polymerase</keyword>
<comment type="subcellular location">
    <subcellularLocation>
        <location evidence="1">Mitochondrion</location>
    </subcellularLocation>
</comment>
<gene>
    <name evidence="4" type="ORF">FSUBG_5861</name>
</gene>
<dbReference type="Pfam" id="PF14529">
    <property type="entry name" value="Exo_endo_phos_2"/>
    <property type="match status" value="1"/>
</dbReference>
<keyword evidence="5" id="KW-1185">Reference proteome</keyword>
<keyword evidence="2" id="KW-0496">Mitochondrion</keyword>
<evidence type="ECO:0000313" key="5">
    <source>
        <dbReference type="Proteomes" id="UP000547976"/>
    </source>
</evidence>
<keyword evidence="4" id="KW-0255">Endonuclease</keyword>
<dbReference type="GO" id="GO:0005739">
    <property type="term" value="C:mitochondrion"/>
    <property type="evidence" value="ECO:0007669"/>
    <property type="project" value="UniProtKB-SubCell"/>
</dbReference>
<comment type="caution">
    <text evidence="4">The sequence shown here is derived from an EMBL/GenBank/DDBJ whole genome shotgun (WGS) entry which is preliminary data.</text>
</comment>
<proteinExistence type="predicted"/>
<dbReference type="EMBL" id="JAAOAV010000059">
    <property type="protein sequence ID" value="KAF5606675.1"/>
    <property type="molecule type" value="Genomic_DNA"/>
</dbReference>
<protein>
    <submittedName>
        <fullName evidence="4">Endonuclease reverse transcriptase</fullName>
    </submittedName>
</protein>
<dbReference type="SUPFAM" id="SSF56672">
    <property type="entry name" value="DNA/RNA polymerases"/>
    <property type="match status" value="1"/>
</dbReference>
<dbReference type="Pfam" id="PF00078">
    <property type="entry name" value="RVT_1"/>
    <property type="match status" value="1"/>
</dbReference>
<dbReference type="SUPFAM" id="SSF56219">
    <property type="entry name" value="DNase I-like"/>
    <property type="match status" value="1"/>
</dbReference>
<evidence type="ECO:0000259" key="3">
    <source>
        <dbReference type="PROSITE" id="PS50878"/>
    </source>
</evidence>
<dbReference type="PROSITE" id="PS50878">
    <property type="entry name" value="RT_POL"/>
    <property type="match status" value="1"/>
</dbReference>
<dbReference type="PANTHER" id="PTHR33481">
    <property type="entry name" value="REVERSE TRANSCRIPTASE"/>
    <property type="match status" value="1"/>
</dbReference>
<dbReference type="CDD" id="cd01650">
    <property type="entry name" value="RT_nLTR_like"/>
    <property type="match status" value="1"/>
</dbReference>
<dbReference type="GO" id="GO:0003964">
    <property type="term" value="F:RNA-directed DNA polymerase activity"/>
    <property type="evidence" value="ECO:0007669"/>
    <property type="project" value="UniProtKB-KW"/>
</dbReference>
<dbReference type="RefSeq" id="XP_036538645.1">
    <property type="nucleotide sequence ID" value="XM_036684003.1"/>
</dbReference>
<name>A0A8H5Q0R3_GIBSU</name>
<dbReference type="InterPro" id="IPR000477">
    <property type="entry name" value="RT_dom"/>
</dbReference>
<dbReference type="Proteomes" id="UP000547976">
    <property type="component" value="Unassembled WGS sequence"/>
</dbReference>
<feature type="domain" description="Reverse transcriptase" evidence="3">
    <location>
        <begin position="279"/>
        <end position="566"/>
    </location>
</feature>
<keyword evidence="4" id="KW-0540">Nuclease</keyword>
<evidence type="ECO:0000256" key="1">
    <source>
        <dbReference type="ARBA" id="ARBA00004173"/>
    </source>
</evidence>
<keyword evidence="4" id="KW-0378">Hydrolase</keyword>
<evidence type="ECO:0000313" key="4">
    <source>
        <dbReference type="EMBL" id="KAF5606675.1"/>
    </source>
</evidence>